<evidence type="ECO:0000256" key="2">
    <source>
        <dbReference type="ARBA" id="ARBA00006865"/>
    </source>
</evidence>
<dbReference type="Gene3D" id="2.60.120.260">
    <property type="entry name" value="Galactose-binding domain-like"/>
    <property type="match status" value="1"/>
</dbReference>
<evidence type="ECO:0000256" key="1">
    <source>
        <dbReference type="ARBA" id="ARBA00004613"/>
    </source>
</evidence>
<gene>
    <name evidence="6" type="ORF">PAT01_01330</name>
</gene>
<comment type="similarity">
    <text evidence="2">Belongs to the glycosyl hydrolase 16 family.</text>
</comment>
<reference evidence="6 7" key="1">
    <citation type="submission" date="2019-07" db="EMBL/GenBank/DDBJ databases">
        <title>Whole genome shotgun sequence of Pseudoalteromonas atlantica NBRC 103033.</title>
        <authorList>
            <person name="Hosoyama A."/>
            <person name="Uohara A."/>
            <person name="Ohji S."/>
            <person name="Ichikawa N."/>
        </authorList>
    </citation>
    <scope>NUCLEOTIDE SEQUENCE [LARGE SCALE GENOMIC DNA]</scope>
    <source>
        <strain evidence="6 7">NBRC 103033</strain>
    </source>
</reference>
<keyword evidence="3" id="KW-0964">Secreted</keyword>
<comment type="caution">
    <text evidence="6">The sequence shown here is derived from an EMBL/GenBank/DDBJ whole genome shotgun (WGS) entry which is preliminary data.</text>
</comment>
<dbReference type="Pfam" id="PF00722">
    <property type="entry name" value="Glyco_hydro_16"/>
    <property type="match status" value="2"/>
</dbReference>
<dbReference type="InterPro" id="IPR050546">
    <property type="entry name" value="Glycosyl_Hydrlase_16"/>
</dbReference>
<dbReference type="Proteomes" id="UP000321189">
    <property type="component" value="Unassembled WGS sequence"/>
</dbReference>
<dbReference type="Gene3D" id="2.60.120.200">
    <property type="match status" value="2"/>
</dbReference>
<evidence type="ECO:0000256" key="4">
    <source>
        <dbReference type="ARBA" id="ARBA00022729"/>
    </source>
</evidence>
<proteinExistence type="inferred from homology"/>
<dbReference type="RefSeq" id="WP_154944389.1">
    <property type="nucleotide sequence ID" value="NZ_BJUT01000001.1"/>
</dbReference>
<dbReference type="InterPro" id="IPR055372">
    <property type="entry name" value="CBM96"/>
</dbReference>
<protein>
    <recommendedName>
        <fullName evidence="5">GH16 domain-containing protein</fullName>
    </recommendedName>
</protein>
<dbReference type="SUPFAM" id="SSF49899">
    <property type="entry name" value="Concanavalin A-like lectins/glucanases"/>
    <property type="match status" value="1"/>
</dbReference>
<keyword evidence="7" id="KW-1185">Reference proteome</keyword>
<accession>A0ABQ0U8I0</accession>
<dbReference type="InterPro" id="IPR000757">
    <property type="entry name" value="Beta-glucanase-like"/>
</dbReference>
<keyword evidence="4" id="KW-0732">Signal</keyword>
<organism evidence="6 7">
    <name type="scientific">Pseudoalteromonas atlantica</name>
    <name type="common">Alteromonas atlantica</name>
    <dbReference type="NCBI Taxonomy" id="288"/>
    <lineage>
        <taxon>Bacteria</taxon>
        <taxon>Pseudomonadati</taxon>
        <taxon>Pseudomonadota</taxon>
        <taxon>Gammaproteobacteria</taxon>
        <taxon>Alteromonadales</taxon>
        <taxon>Pseudoalteromonadaceae</taxon>
        <taxon>Pseudoalteromonas</taxon>
    </lineage>
</organism>
<dbReference type="InterPro" id="IPR013320">
    <property type="entry name" value="ConA-like_dom_sf"/>
</dbReference>
<evidence type="ECO:0000259" key="5">
    <source>
        <dbReference type="PROSITE" id="PS51762"/>
    </source>
</evidence>
<dbReference type="PROSITE" id="PS51762">
    <property type="entry name" value="GH16_2"/>
    <property type="match status" value="1"/>
</dbReference>
<dbReference type="PANTHER" id="PTHR10963:SF55">
    <property type="entry name" value="GLYCOSIDE HYDROLASE FAMILY 16 PROTEIN"/>
    <property type="match status" value="1"/>
</dbReference>
<evidence type="ECO:0000313" key="6">
    <source>
        <dbReference type="EMBL" id="GEK74829.1"/>
    </source>
</evidence>
<evidence type="ECO:0000256" key="3">
    <source>
        <dbReference type="ARBA" id="ARBA00022525"/>
    </source>
</evidence>
<name>A0ABQ0U8I0_PSEAF</name>
<dbReference type="EMBL" id="BJUT01000001">
    <property type="protein sequence ID" value="GEK74829.1"/>
    <property type="molecule type" value="Genomic_DNA"/>
</dbReference>
<comment type="subcellular location">
    <subcellularLocation>
        <location evidence="1">Secreted</location>
    </subcellularLocation>
</comment>
<dbReference type="Pfam" id="PF24517">
    <property type="entry name" value="CBM96"/>
    <property type="match status" value="1"/>
</dbReference>
<evidence type="ECO:0000313" key="7">
    <source>
        <dbReference type="Proteomes" id="UP000321189"/>
    </source>
</evidence>
<dbReference type="NCBIfam" id="NF033679">
    <property type="entry name" value="DNRLRE_dom"/>
    <property type="match status" value="1"/>
</dbReference>
<feature type="domain" description="GH16" evidence="5">
    <location>
        <begin position="189"/>
        <end position="602"/>
    </location>
</feature>
<sequence length="602" mass="67904">MKLTLKIRRIKGKFLLSFYILLVLPHISIAETVLFDDYPQNGTSLWSTSSSESSLTQIDEPVADGDKAIVMSAHHWTQSGLRIAQVPPYEDTILEAKIYRKSGSKGTLMFRRGENSLKINLDDSNSEFWTINGEPGHNDYSDDTWHTIQIHLKHFNLNEGENVLAVGIQGPYGTGIFYMDSVYFKENKSIVTTNPPAPGNWVLTFEDDFNQNTLNPDKWKVGKQYLGMSGIAANAGSENISVENGMLMFKAERELFSQGDKTHHYKGAEISTFGQFRQQYGYFEAKIKYDSIHGTWPAFWLLADKGIYGSDTYRRQALLKFSLDDISDTVDSALLKLKVSKATNKSSVAVHKTLSSDWSQSTLTWDTKPKIDPIWFTHRYGASSGDIIEVDVTDYIQKQKNAGSDASFALVDNYMRKQLLEIFSNEAENSADRPVLVVNDTNIGITDDATVRGGEYAKKNYGEEPILLVKDVWGDTSTTFGRGMEFDIMEYLGVWGGGVSWAALHWDGYGSKHASVESDKLYLNETEDDFHLFGMHWAPNYVGMYIDGEKVWEHESERIGSLPSYVILSLQVGGWDGNTRNIDDDFVATMLVDYVKVWKNQE</sequence>
<dbReference type="PANTHER" id="PTHR10963">
    <property type="entry name" value="GLYCOSYL HYDROLASE-RELATED"/>
    <property type="match status" value="1"/>
</dbReference>